<evidence type="ECO:0000313" key="1">
    <source>
        <dbReference type="EMBL" id="KAH7921754.1"/>
    </source>
</evidence>
<accession>A0ACB8B8Y9</accession>
<proteinExistence type="predicted"/>
<gene>
    <name evidence="1" type="ORF">BV22DRAFT_1071699</name>
</gene>
<dbReference type="Proteomes" id="UP000790709">
    <property type="component" value="Unassembled WGS sequence"/>
</dbReference>
<organism evidence="1 2">
    <name type="scientific">Leucogyrophana mollusca</name>
    <dbReference type="NCBI Taxonomy" id="85980"/>
    <lineage>
        <taxon>Eukaryota</taxon>
        <taxon>Fungi</taxon>
        <taxon>Dikarya</taxon>
        <taxon>Basidiomycota</taxon>
        <taxon>Agaricomycotina</taxon>
        <taxon>Agaricomycetes</taxon>
        <taxon>Agaricomycetidae</taxon>
        <taxon>Boletales</taxon>
        <taxon>Boletales incertae sedis</taxon>
        <taxon>Leucogyrophana</taxon>
    </lineage>
</organism>
<dbReference type="EMBL" id="MU266512">
    <property type="protein sequence ID" value="KAH7921754.1"/>
    <property type="molecule type" value="Genomic_DNA"/>
</dbReference>
<name>A0ACB8B8Y9_9AGAM</name>
<sequence length="339" mass="37451">MAPYSFIRSLREQWAELPVARADLGGKTLLVVGANVGLGHEASVRFAEMNPERLLVTCRDASKCEQAKQGIEERSGSNAVSAWPLDLDSFDSVRAFVDRFESEGGGKVDALVANAGIASGTYAKTQDGWEKMLQVNYLSTALLSLLMLPHLINASTPDAASRLVIVTSEAHFLVNEMKDALQWSNILEKLNDEGYCTPQVMQERYNVSKLLQVIFVRELAARLPTPTPVSISTVHPGLCYSNIDRDLSGFLKYFLLCLKSISGRSTEVGSRTLVHPAVAPDERSRHGRYLSSCEVAEDSDWVLSEEGRAVAKKIWAETMEILVKVDPRVDAILRKYLYA</sequence>
<protein>
    <submittedName>
        <fullName evidence="1">NAD(P)-binding protein</fullName>
    </submittedName>
</protein>
<comment type="caution">
    <text evidence="1">The sequence shown here is derived from an EMBL/GenBank/DDBJ whole genome shotgun (WGS) entry which is preliminary data.</text>
</comment>
<keyword evidence="2" id="KW-1185">Reference proteome</keyword>
<reference evidence="1" key="1">
    <citation type="journal article" date="2021" name="New Phytol.">
        <title>Evolutionary innovations through gain and loss of genes in the ectomycorrhizal Boletales.</title>
        <authorList>
            <person name="Wu G."/>
            <person name="Miyauchi S."/>
            <person name="Morin E."/>
            <person name="Kuo A."/>
            <person name="Drula E."/>
            <person name="Varga T."/>
            <person name="Kohler A."/>
            <person name="Feng B."/>
            <person name="Cao Y."/>
            <person name="Lipzen A."/>
            <person name="Daum C."/>
            <person name="Hundley H."/>
            <person name="Pangilinan J."/>
            <person name="Johnson J."/>
            <person name="Barry K."/>
            <person name="LaButti K."/>
            <person name="Ng V."/>
            <person name="Ahrendt S."/>
            <person name="Min B."/>
            <person name="Choi I.G."/>
            <person name="Park H."/>
            <person name="Plett J.M."/>
            <person name="Magnuson J."/>
            <person name="Spatafora J.W."/>
            <person name="Nagy L.G."/>
            <person name="Henrissat B."/>
            <person name="Grigoriev I.V."/>
            <person name="Yang Z.L."/>
            <person name="Xu J."/>
            <person name="Martin F.M."/>
        </authorList>
    </citation>
    <scope>NUCLEOTIDE SEQUENCE</scope>
    <source>
        <strain evidence="1">KUC20120723A-06</strain>
    </source>
</reference>
<evidence type="ECO:0000313" key="2">
    <source>
        <dbReference type="Proteomes" id="UP000790709"/>
    </source>
</evidence>